<evidence type="ECO:0000313" key="23">
    <source>
        <dbReference type="Proteomes" id="UP001149954"/>
    </source>
</evidence>
<evidence type="ECO:0000256" key="11">
    <source>
        <dbReference type="ARBA" id="ARBA00024350"/>
    </source>
</evidence>
<dbReference type="OrthoDB" id="10261904at2759"/>
<keyword evidence="4 17" id="KW-0547">Nucleotide-binding</keyword>
<dbReference type="PROSITE" id="PS51192">
    <property type="entry name" value="HELICASE_ATP_BIND_1"/>
    <property type="match status" value="1"/>
</dbReference>
<dbReference type="Pfam" id="PF00271">
    <property type="entry name" value="Helicase_C"/>
    <property type="match status" value="1"/>
</dbReference>
<evidence type="ECO:0000256" key="14">
    <source>
        <dbReference type="ARBA" id="ARBA00024398"/>
    </source>
</evidence>
<dbReference type="PANTHER" id="PTHR47959">
    <property type="entry name" value="ATP-DEPENDENT RNA HELICASE RHLE-RELATED"/>
    <property type="match status" value="1"/>
</dbReference>
<evidence type="ECO:0000256" key="2">
    <source>
        <dbReference type="ARBA" id="ARBA00012552"/>
    </source>
</evidence>
<keyword evidence="9" id="KW-0539">Nucleus</keyword>
<comment type="caution">
    <text evidence="22">The sequence shown here is derived from an EMBL/GenBank/DDBJ whole genome shotgun (WGS) entry which is preliminary data.</text>
</comment>
<feature type="domain" description="DEAD-box RNA helicase Q" evidence="21">
    <location>
        <begin position="72"/>
        <end position="100"/>
    </location>
</feature>
<dbReference type="CDD" id="cd18787">
    <property type="entry name" value="SF2_C_DEAD"/>
    <property type="match status" value="1"/>
</dbReference>
<evidence type="ECO:0000259" key="20">
    <source>
        <dbReference type="PROSITE" id="PS51194"/>
    </source>
</evidence>
<dbReference type="InterPro" id="IPR011545">
    <property type="entry name" value="DEAD/DEAH_box_helicase_dom"/>
</dbReference>
<feature type="compositionally biased region" description="Basic and acidic residues" evidence="18">
    <location>
        <begin position="485"/>
        <end position="494"/>
    </location>
</feature>
<dbReference type="InterPro" id="IPR050079">
    <property type="entry name" value="DEAD_box_RNA_helicase"/>
</dbReference>
<dbReference type="Gene3D" id="3.40.50.300">
    <property type="entry name" value="P-loop containing nucleotide triphosphate hydrolases"/>
    <property type="match status" value="2"/>
</dbReference>
<evidence type="ECO:0000256" key="9">
    <source>
        <dbReference type="ARBA" id="ARBA00023242"/>
    </source>
</evidence>
<dbReference type="Proteomes" id="UP001149954">
    <property type="component" value="Unassembled WGS sequence"/>
</dbReference>
<comment type="subunit">
    <text evidence="12">Interacts with the SSU processome.</text>
</comment>
<proteinExistence type="inferred from homology"/>
<dbReference type="InterPro" id="IPR000629">
    <property type="entry name" value="RNA-helicase_DEAD-box_CS"/>
</dbReference>
<evidence type="ECO:0000256" key="16">
    <source>
        <dbReference type="PROSITE-ProRule" id="PRU00552"/>
    </source>
</evidence>
<evidence type="ECO:0000256" key="13">
    <source>
        <dbReference type="ARBA" id="ARBA00024394"/>
    </source>
</evidence>
<sequence>MPITKKRKVAHAAPAAPVEVSDVASNASSSSPQPTAKELDVEDSASASSPKPSAEDPEVKDDSSETEPSVPKTFKELGLIDSLCEACDKMGYKAPTPIQAESIPLALQGRDIIGLAETGSGKTASFVLPILQALMEKPQPFFGLIMAPTRELAYQISLSCESLGATINVRSTTLVGGMDMVPQSIALGKKPHIIVATPGRLLDHLENTKGFSLRNLKFLVMDEADRLLDMDFGPILDKILKVLPRERRTFLFSATLSSKVESLQRASLSNPARVSISSSKYATVETLQQTYILRPYKHKDIYLVYLLHEFIGQSVIIFMRTVHETQRVAFLLRGLGFGAIPLHGQMSQSARLGALGKFRSKSREILVATDVAARGLDIPSVDCVLNFDLPTDSKTYIHRVGRTARAGKSGTAISFVTQYDVEIWQRIEAAMGKELDEYPAPKDEAMVFADQVSASQRDAIQAMKHYDEKKGAKGKGKFSFKGKRSRDAMDQEEG</sequence>
<evidence type="ECO:0000256" key="7">
    <source>
        <dbReference type="ARBA" id="ARBA00022840"/>
    </source>
</evidence>
<evidence type="ECO:0000256" key="10">
    <source>
        <dbReference type="ARBA" id="ARBA00024301"/>
    </source>
</evidence>
<evidence type="ECO:0000256" key="12">
    <source>
        <dbReference type="ARBA" id="ARBA00024374"/>
    </source>
</evidence>
<dbReference type="PROSITE" id="PS51195">
    <property type="entry name" value="Q_MOTIF"/>
    <property type="match status" value="1"/>
</dbReference>
<accession>A0A9W9Y2S3</accession>
<keyword evidence="3" id="KW-0690">Ribosome biogenesis</keyword>
<dbReference type="GO" id="GO:0016787">
    <property type="term" value="F:hydrolase activity"/>
    <property type="evidence" value="ECO:0007669"/>
    <property type="project" value="UniProtKB-KW"/>
</dbReference>
<feature type="short sequence motif" description="Q motif" evidence="16">
    <location>
        <begin position="72"/>
        <end position="100"/>
    </location>
</feature>
<feature type="domain" description="Helicase ATP-binding" evidence="19">
    <location>
        <begin position="103"/>
        <end position="274"/>
    </location>
</feature>
<evidence type="ECO:0000256" key="18">
    <source>
        <dbReference type="SAM" id="MobiDB-lite"/>
    </source>
</evidence>
<dbReference type="SMART" id="SM00490">
    <property type="entry name" value="HELICc"/>
    <property type="match status" value="1"/>
</dbReference>
<evidence type="ECO:0000259" key="19">
    <source>
        <dbReference type="PROSITE" id="PS51192"/>
    </source>
</evidence>
<comment type="function">
    <text evidence="10">ATP-dependent rRNA helicase required for pre-ribosomal RNA processing. Involved in the maturation of the 35S-pre-rRNA and to its cleavage to mature 18S rRNA.</text>
</comment>
<dbReference type="GO" id="GO:0005634">
    <property type="term" value="C:nucleus"/>
    <property type="evidence" value="ECO:0007669"/>
    <property type="project" value="UniProtKB-SubCell"/>
</dbReference>
<reference evidence="22" key="1">
    <citation type="submission" date="2022-12" db="EMBL/GenBank/DDBJ databases">
        <authorList>
            <person name="Petersen C."/>
        </authorList>
    </citation>
    <scope>NUCLEOTIDE SEQUENCE</scope>
    <source>
        <strain evidence="22">IBT 29495</strain>
    </source>
</reference>
<dbReference type="InterPro" id="IPR027417">
    <property type="entry name" value="P-loop_NTPase"/>
</dbReference>
<dbReference type="GO" id="GO:0003723">
    <property type="term" value="F:RNA binding"/>
    <property type="evidence" value="ECO:0007669"/>
    <property type="project" value="UniProtKB-KW"/>
</dbReference>
<dbReference type="GO" id="GO:0010467">
    <property type="term" value="P:gene expression"/>
    <property type="evidence" value="ECO:0007669"/>
    <property type="project" value="UniProtKB-ARBA"/>
</dbReference>
<evidence type="ECO:0000256" key="8">
    <source>
        <dbReference type="ARBA" id="ARBA00022884"/>
    </source>
</evidence>
<keyword evidence="23" id="KW-1185">Reference proteome</keyword>
<dbReference type="Pfam" id="PF00270">
    <property type="entry name" value="DEAD"/>
    <property type="match status" value="1"/>
</dbReference>
<evidence type="ECO:0000256" key="4">
    <source>
        <dbReference type="ARBA" id="ARBA00022741"/>
    </source>
</evidence>
<evidence type="ECO:0000256" key="17">
    <source>
        <dbReference type="RuleBase" id="RU000492"/>
    </source>
</evidence>
<dbReference type="PROSITE" id="PS00039">
    <property type="entry name" value="DEAD_ATP_HELICASE"/>
    <property type="match status" value="1"/>
</dbReference>
<protein>
    <recommendedName>
        <fullName evidence="14">ATP-dependent rRNA helicase RRP3</fullName>
        <ecNumber evidence="2">3.6.4.13</ecNumber>
    </recommendedName>
    <alternativeName>
        <fullName evidence="13">ATP-dependent rRNA helicase rrp3</fullName>
    </alternativeName>
</protein>
<evidence type="ECO:0000256" key="1">
    <source>
        <dbReference type="ARBA" id="ARBA00004123"/>
    </source>
</evidence>
<keyword evidence="8" id="KW-0694">RNA-binding</keyword>
<dbReference type="AlphaFoldDB" id="A0A9W9Y2S3"/>
<dbReference type="InterPro" id="IPR014001">
    <property type="entry name" value="Helicase_ATP-bd"/>
</dbReference>
<evidence type="ECO:0000256" key="6">
    <source>
        <dbReference type="ARBA" id="ARBA00022806"/>
    </source>
</evidence>
<keyword evidence="6 17" id="KW-0347">Helicase</keyword>
<name>A0A9W9Y2S3_9EURO</name>
<dbReference type="GO" id="GO:0005829">
    <property type="term" value="C:cytosol"/>
    <property type="evidence" value="ECO:0007669"/>
    <property type="project" value="TreeGrafter"/>
</dbReference>
<dbReference type="SMART" id="SM00487">
    <property type="entry name" value="DEXDc"/>
    <property type="match status" value="1"/>
</dbReference>
<comment type="similarity">
    <text evidence="11">Belongs to the DEAD box helicase family. DDX47/RRP3 subfamily.</text>
</comment>
<keyword evidence="7 17" id="KW-0067">ATP-binding</keyword>
<evidence type="ECO:0000256" key="15">
    <source>
        <dbReference type="ARBA" id="ARBA00047984"/>
    </source>
</evidence>
<dbReference type="SUPFAM" id="SSF52540">
    <property type="entry name" value="P-loop containing nucleoside triphosphate hydrolases"/>
    <property type="match status" value="1"/>
</dbReference>
<evidence type="ECO:0000313" key="22">
    <source>
        <dbReference type="EMBL" id="KAJ5514748.1"/>
    </source>
</evidence>
<dbReference type="GO" id="GO:0003724">
    <property type="term" value="F:RNA helicase activity"/>
    <property type="evidence" value="ECO:0007669"/>
    <property type="project" value="UniProtKB-EC"/>
</dbReference>
<feature type="domain" description="Helicase C-terminal" evidence="20">
    <location>
        <begin position="303"/>
        <end position="446"/>
    </location>
</feature>
<feature type="region of interest" description="Disordered" evidence="18">
    <location>
        <begin position="1"/>
        <end position="72"/>
    </location>
</feature>
<feature type="compositionally biased region" description="Basic residues" evidence="18">
    <location>
        <begin position="472"/>
        <end position="484"/>
    </location>
</feature>
<comment type="subcellular location">
    <subcellularLocation>
        <location evidence="1">Nucleus</location>
    </subcellularLocation>
</comment>
<keyword evidence="5 17" id="KW-0378">Hydrolase</keyword>
<dbReference type="InterPro" id="IPR001650">
    <property type="entry name" value="Helicase_C-like"/>
</dbReference>
<dbReference type="CDD" id="cd17954">
    <property type="entry name" value="DEADc_DDX47"/>
    <property type="match status" value="1"/>
</dbReference>
<organism evidence="22 23">
    <name type="scientific">Penicillium fimorum</name>
    <dbReference type="NCBI Taxonomy" id="1882269"/>
    <lineage>
        <taxon>Eukaryota</taxon>
        <taxon>Fungi</taxon>
        <taxon>Dikarya</taxon>
        <taxon>Ascomycota</taxon>
        <taxon>Pezizomycotina</taxon>
        <taxon>Eurotiomycetes</taxon>
        <taxon>Eurotiomycetidae</taxon>
        <taxon>Eurotiales</taxon>
        <taxon>Aspergillaceae</taxon>
        <taxon>Penicillium</taxon>
    </lineage>
</organism>
<dbReference type="PROSITE" id="PS51194">
    <property type="entry name" value="HELICASE_CTER"/>
    <property type="match status" value="1"/>
</dbReference>
<dbReference type="GO" id="GO:0005524">
    <property type="term" value="F:ATP binding"/>
    <property type="evidence" value="ECO:0007669"/>
    <property type="project" value="UniProtKB-KW"/>
</dbReference>
<feature type="compositionally biased region" description="Low complexity" evidence="18">
    <location>
        <begin position="11"/>
        <end position="31"/>
    </location>
</feature>
<dbReference type="EC" id="3.6.4.13" evidence="2"/>
<dbReference type="PANTHER" id="PTHR47959:SF20">
    <property type="entry name" value="RNA HELICASE"/>
    <property type="match status" value="1"/>
</dbReference>
<feature type="compositionally biased region" description="Basic residues" evidence="18">
    <location>
        <begin position="1"/>
        <end position="10"/>
    </location>
</feature>
<evidence type="ECO:0000256" key="3">
    <source>
        <dbReference type="ARBA" id="ARBA00022517"/>
    </source>
</evidence>
<dbReference type="InterPro" id="IPR044765">
    <property type="entry name" value="DDX47/Rrp3_DEADc"/>
</dbReference>
<dbReference type="GO" id="GO:0042254">
    <property type="term" value="P:ribosome biogenesis"/>
    <property type="evidence" value="ECO:0007669"/>
    <property type="project" value="UniProtKB-KW"/>
</dbReference>
<dbReference type="InterPro" id="IPR014014">
    <property type="entry name" value="RNA_helicase_DEAD_Q_motif"/>
</dbReference>
<evidence type="ECO:0000256" key="5">
    <source>
        <dbReference type="ARBA" id="ARBA00022801"/>
    </source>
</evidence>
<evidence type="ECO:0000259" key="21">
    <source>
        <dbReference type="PROSITE" id="PS51195"/>
    </source>
</evidence>
<comment type="catalytic activity">
    <reaction evidence="15">
        <text>ATP + H2O = ADP + phosphate + H(+)</text>
        <dbReference type="Rhea" id="RHEA:13065"/>
        <dbReference type="ChEBI" id="CHEBI:15377"/>
        <dbReference type="ChEBI" id="CHEBI:15378"/>
        <dbReference type="ChEBI" id="CHEBI:30616"/>
        <dbReference type="ChEBI" id="CHEBI:43474"/>
        <dbReference type="ChEBI" id="CHEBI:456216"/>
        <dbReference type="EC" id="3.6.4.13"/>
    </reaction>
</comment>
<gene>
    <name evidence="22" type="ORF">N7463_004300</name>
</gene>
<dbReference type="EMBL" id="JAPWDS010000002">
    <property type="protein sequence ID" value="KAJ5514748.1"/>
    <property type="molecule type" value="Genomic_DNA"/>
</dbReference>
<feature type="region of interest" description="Disordered" evidence="18">
    <location>
        <begin position="464"/>
        <end position="494"/>
    </location>
</feature>
<reference evidence="22" key="2">
    <citation type="journal article" date="2023" name="IMA Fungus">
        <title>Comparative genomic study of the Penicillium genus elucidates a diverse pangenome and 15 lateral gene transfer events.</title>
        <authorList>
            <person name="Petersen C."/>
            <person name="Sorensen T."/>
            <person name="Nielsen M.R."/>
            <person name="Sondergaard T.E."/>
            <person name="Sorensen J.L."/>
            <person name="Fitzpatrick D.A."/>
            <person name="Frisvad J.C."/>
            <person name="Nielsen K.L."/>
        </authorList>
    </citation>
    <scope>NUCLEOTIDE SEQUENCE</scope>
    <source>
        <strain evidence="22">IBT 29495</strain>
    </source>
</reference>